<comment type="function">
    <text evidence="11">Peptidoglycan polymerase that catalyzes glycan chain elongation from lipid-linked precursors.</text>
</comment>
<dbReference type="GO" id="GO:0008955">
    <property type="term" value="F:peptidoglycan glycosyltransferase activity"/>
    <property type="evidence" value="ECO:0007669"/>
    <property type="project" value="UniProtKB-UniRule"/>
</dbReference>
<dbReference type="AlphaFoldDB" id="A0A1H9IPT0"/>
<dbReference type="EMBL" id="FOGB01000007">
    <property type="protein sequence ID" value="SEQ76568.1"/>
    <property type="molecule type" value="Genomic_DNA"/>
</dbReference>
<evidence type="ECO:0000256" key="10">
    <source>
        <dbReference type="ARBA" id="ARBA00023316"/>
    </source>
</evidence>
<keyword evidence="5 11" id="KW-0812">Transmembrane</keyword>
<dbReference type="STRING" id="355243.SAMN03080615_02692"/>
<dbReference type="Proteomes" id="UP000198749">
    <property type="component" value="Unassembled WGS sequence"/>
</dbReference>
<accession>A0A1H9IPT0</accession>
<dbReference type="GO" id="GO:0071555">
    <property type="term" value="P:cell wall organization"/>
    <property type="evidence" value="ECO:0007669"/>
    <property type="project" value="UniProtKB-KW"/>
</dbReference>
<keyword evidence="8 11" id="KW-1133">Transmembrane helix</keyword>
<keyword evidence="4 11" id="KW-0808">Transferase</keyword>
<dbReference type="GO" id="GO:0016763">
    <property type="term" value="F:pentosyltransferase activity"/>
    <property type="evidence" value="ECO:0007669"/>
    <property type="project" value="InterPro"/>
</dbReference>
<evidence type="ECO:0000256" key="2">
    <source>
        <dbReference type="ARBA" id="ARBA00022519"/>
    </source>
</evidence>
<protein>
    <recommendedName>
        <fullName evidence="11">Biosynthetic peptidoglycan transglycosylase</fullName>
        <ecNumber evidence="11">2.4.99.28</ecNumber>
    </recommendedName>
    <alternativeName>
        <fullName evidence="11">Glycan polymerase</fullName>
    </alternativeName>
    <alternativeName>
        <fullName evidence="11">Peptidoglycan glycosyltransferase MtgA</fullName>
        <shortName evidence="11">PGT</shortName>
    </alternativeName>
</protein>
<keyword evidence="7 11" id="KW-0573">Peptidoglycan synthesis</keyword>
<feature type="transmembrane region" description="Helical" evidence="11">
    <location>
        <begin position="12"/>
        <end position="33"/>
    </location>
</feature>
<evidence type="ECO:0000256" key="4">
    <source>
        <dbReference type="ARBA" id="ARBA00022679"/>
    </source>
</evidence>
<dbReference type="HAMAP" id="MF_00766">
    <property type="entry name" value="PGT_MtgA"/>
    <property type="match status" value="1"/>
</dbReference>
<proteinExistence type="inferred from homology"/>
<keyword evidence="2 11" id="KW-0997">Cell inner membrane</keyword>
<sequence>MTVSRFSIRKWLIRVLLILILLPVLLVLMLRFIDPGIWMWKIQRDLNPPPGYPAHSQHIWVPLDQISGTMQLAVIASEDQKFPQHWGLDLESIADALSDNEKGGRIRGASTLTQQTAKNLFLWPAKSYLRKGLEAGLAVLMEALWTKQRILEVYLNIVEFGPGIYGVEAASQAYFHKPAQRLSPVEAARLAAVLPNPYRLRAANPSNYVWQRIRWITHQMQLLGPNHWNP</sequence>
<gene>
    <name evidence="11" type="primary">mtgA</name>
    <name evidence="13" type="ORF">SAMN03080615_02692</name>
</gene>
<dbReference type="PANTHER" id="PTHR30400">
    <property type="entry name" value="MONOFUNCTIONAL BIOSYNTHETIC PEPTIDOGLYCAN TRANSGLYCOSYLASE"/>
    <property type="match status" value="1"/>
</dbReference>
<evidence type="ECO:0000313" key="13">
    <source>
        <dbReference type="EMBL" id="SEQ76568.1"/>
    </source>
</evidence>
<evidence type="ECO:0000313" key="14">
    <source>
        <dbReference type="Proteomes" id="UP000198749"/>
    </source>
</evidence>
<comment type="catalytic activity">
    <reaction evidence="11">
        <text>[GlcNAc-(1-&gt;4)-Mur2Ac(oyl-L-Ala-gamma-D-Glu-L-Lys-D-Ala-D-Ala)](n)-di-trans,octa-cis-undecaprenyl diphosphate + beta-D-GlcNAc-(1-&gt;4)-Mur2Ac(oyl-L-Ala-gamma-D-Glu-L-Lys-D-Ala-D-Ala)-di-trans,octa-cis-undecaprenyl diphosphate = [GlcNAc-(1-&gt;4)-Mur2Ac(oyl-L-Ala-gamma-D-Glu-L-Lys-D-Ala-D-Ala)](n+1)-di-trans,octa-cis-undecaprenyl diphosphate + di-trans,octa-cis-undecaprenyl diphosphate + H(+)</text>
        <dbReference type="Rhea" id="RHEA:23708"/>
        <dbReference type="Rhea" id="RHEA-COMP:9602"/>
        <dbReference type="Rhea" id="RHEA-COMP:9603"/>
        <dbReference type="ChEBI" id="CHEBI:15378"/>
        <dbReference type="ChEBI" id="CHEBI:58405"/>
        <dbReference type="ChEBI" id="CHEBI:60033"/>
        <dbReference type="ChEBI" id="CHEBI:78435"/>
        <dbReference type="EC" id="2.4.99.28"/>
    </reaction>
</comment>
<dbReference type="NCBIfam" id="TIGR02070">
    <property type="entry name" value="mono_pep_trsgly"/>
    <property type="match status" value="1"/>
</dbReference>
<evidence type="ECO:0000256" key="5">
    <source>
        <dbReference type="ARBA" id="ARBA00022692"/>
    </source>
</evidence>
<dbReference type="SUPFAM" id="SSF53955">
    <property type="entry name" value="Lysozyme-like"/>
    <property type="match status" value="1"/>
</dbReference>
<keyword evidence="6 11" id="KW-0133">Cell shape</keyword>
<comment type="similarity">
    <text evidence="11">Belongs to the glycosyltransferase 51 family.</text>
</comment>
<name>A0A1H9IPT0_9GAMM</name>
<organism evidence="13 14">
    <name type="scientific">Amphritea atlantica</name>
    <dbReference type="NCBI Taxonomy" id="355243"/>
    <lineage>
        <taxon>Bacteria</taxon>
        <taxon>Pseudomonadati</taxon>
        <taxon>Pseudomonadota</taxon>
        <taxon>Gammaproteobacteria</taxon>
        <taxon>Oceanospirillales</taxon>
        <taxon>Oceanospirillaceae</taxon>
        <taxon>Amphritea</taxon>
    </lineage>
</organism>
<evidence type="ECO:0000256" key="1">
    <source>
        <dbReference type="ARBA" id="ARBA00022475"/>
    </source>
</evidence>
<dbReference type="GO" id="GO:0009252">
    <property type="term" value="P:peptidoglycan biosynthetic process"/>
    <property type="evidence" value="ECO:0007669"/>
    <property type="project" value="UniProtKB-UniRule"/>
</dbReference>
<dbReference type="PANTHER" id="PTHR30400:SF0">
    <property type="entry name" value="BIOSYNTHETIC PEPTIDOGLYCAN TRANSGLYCOSYLASE"/>
    <property type="match status" value="1"/>
</dbReference>
<evidence type="ECO:0000256" key="11">
    <source>
        <dbReference type="HAMAP-Rule" id="MF_00766"/>
    </source>
</evidence>
<keyword evidence="9 11" id="KW-0472">Membrane</keyword>
<dbReference type="InterPro" id="IPR001264">
    <property type="entry name" value="Glyco_trans_51"/>
</dbReference>
<keyword evidence="14" id="KW-1185">Reference proteome</keyword>
<comment type="subcellular location">
    <subcellularLocation>
        <location evidence="11">Cell inner membrane</location>
        <topology evidence="11">Single-pass membrane protein</topology>
    </subcellularLocation>
</comment>
<dbReference type="InterPro" id="IPR011812">
    <property type="entry name" value="Pep_trsgly"/>
</dbReference>
<evidence type="ECO:0000256" key="7">
    <source>
        <dbReference type="ARBA" id="ARBA00022984"/>
    </source>
</evidence>
<evidence type="ECO:0000256" key="9">
    <source>
        <dbReference type="ARBA" id="ARBA00023136"/>
    </source>
</evidence>
<dbReference type="GO" id="GO:0005886">
    <property type="term" value="C:plasma membrane"/>
    <property type="evidence" value="ECO:0007669"/>
    <property type="project" value="UniProtKB-SubCell"/>
</dbReference>
<dbReference type="GO" id="GO:0008360">
    <property type="term" value="P:regulation of cell shape"/>
    <property type="evidence" value="ECO:0007669"/>
    <property type="project" value="UniProtKB-KW"/>
</dbReference>
<dbReference type="Gene3D" id="1.10.3810.10">
    <property type="entry name" value="Biosynthetic peptidoglycan transglycosylase-like"/>
    <property type="match status" value="1"/>
</dbReference>
<dbReference type="InterPro" id="IPR023346">
    <property type="entry name" value="Lysozyme-like_dom_sf"/>
</dbReference>
<dbReference type="EC" id="2.4.99.28" evidence="11"/>
<dbReference type="InterPro" id="IPR036950">
    <property type="entry name" value="PBP_transglycosylase"/>
</dbReference>
<dbReference type="GO" id="GO:0009274">
    <property type="term" value="C:peptidoglycan-based cell wall"/>
    <property type="evidence" value="ECO:0007669"/>
    <property type="project" value="InterPro"/>
</dbReference>
<dbReference type="Pfam" id="PF00912">
    <property type="entry name" value="Transgly"/>
    <property type="match status" value="1"/>
</dbReference>
<keyword evidence="3 11" id="KW-0328">Glycosyltransferase</keyword>
<comment type="pathway">
    <text evidence="11">Cell wall biogenesis; peptidoglycan biosynthesis.</text>
</comment>
<keyword evidence="10 11" id="KW-0961">Cell wall biogenesis/degradation</keyword>
<evidence type="ECO:0000256" key="8">
    <source>
        <dbReference type="ARBA" id="ARBA00022989"/>
    </source>
</evidence>
<keyword evidence="1 11" id="KW-1003">Cell membrane</keyword>
<evidence type="ECO:0000259" key="12">
    <source>
        <dbReference type="Pfam" id="PF00912"/>
    </source>
</evidence>
<reference evidence="14" key="1">
    <citation type="submission" date="2016-10" db="EMBL/GenBank/DDBJ databases">
        <authorList>
            <person name="Varghese N."/>
            <person name="Submissions S."/>
        </authorList>
    </citation>
    <scope>NUCLEOTIDE SEQUENCE [LARGE SCALE GENOMIC DNA]</scope>
    <source>
        <strain evidence="14">DSM 18887</strain>
    </source>
</reference>
<feature type="domain" description="Glycosyl transferase family 51" evidence="12">
    <location>
        <begin position="55"/>
        <end position="221"/>
    </location>
</feature>
<evidence type="ECO:0000256" key="3">
    <source>
        <dbReference type="ARBA" id="ARBA00022676"/>
    </source>
</evidence>
<dbReference type="RefSeq" id="WP_245756585.1">
    <property type="nucleotide sequence ID" value="NZ_AP025284.1"/>
</dbReference>
<evidence type="ECO:0000256" key="6">
    <source>
        <dbReference type="ARBA" id="ARBA00022960"/>
    </source>
</evidence>
<dbReference type="UniPathway" id="UPA00219"/>